<sequence>RTFLSSLFEQIFNSPSEALSLYNAINGTNYSDPGLLTITTLSGALFLGYRNDVSFLIGTTLNLYEHQSSFNPNMPIRGLTYMARLYEGYILETGLDVYSSILLKLPKAQFFVFYNRTTEQPDRLVLRLSDSYPDDGLENHLEVCAIMLNINYGHNKALMEKCQTLHDYALFVDTVRHYISSGYTRERAVEIAVEECISNNVLKEFLIRNKAEVLTMLYSEYAWELHLRKMQEEGLEEGLQKGLEEGRQKGLEEGRQQGLQKGLEEGRQQGLQKGLEEGRQ</sequence>
<accession>A0ABV1B9F6</accession>
<evidence type="ECO:0000256" key="1">
    <source>
        <dbReference type="SAM" id="MobiDB-lite"/>
    </source>
</evidence>
<feature type="non-terminal residue" evidence="2">
    <location>
        <position position="280"/>
    </location>
</feature>
<organism evidence="2 3">
    <name type="scientific">Coprococcus intestinihominis</name>
    <dbReference type="NCBI Taxonomy" id="3133154"/>
    <lineage>
        <taxon>Bacteria</taxon>
        <taxon>Bacillati</taxon>
        <taxon>Bacillota</taxon>
        <taxon>Clostridia</taxon>
        <taxon>Lachnospirales</taxon>
        <taxon>Lachnospiraceae</taxon>
        <taxon>Coprococcus</taxon>
    </lineage>
</organism>
<feature type="non-terminal residue" evidence="2">
    <location>
        <position position="1"/>
    </location>
</feature>
<evidence type="ECO:0000313" key="3">
    <source>
        <dbReference type="Proteomes" id="UP001469749"/>
    </source>
</evidence>
<keyword evidence="3" id="KW-1185">Reference proteome</keyword>
<dbReference type="InterPro" id="IPR000563">
    <property type="entry name" value="Flag_FliH"/>
</dbReference>
<protein>
    <recommendedName>
        <fullName evidence="4">Rpn family recombination-promoting nuclease/putative transposase</fullName>
    </recommendedName>
</protein>
<dbReference type="PRINTS" id="PR01003">
    <property type="entry name" value="FLGFLIH"/>
</dbReference>
<proteinExistence type="predicted"/>
<dbReference type="RefSeq" id="WP_349086717.1">
    <property type="nucleotide sequence ID" value="NZ_JBBMEK010000496.1"/>
</dbReference>
<feature type="compositionally biased region" description="Basic and acidic residues" evidence="1">
    <location>
        <begin position="238"/>
        <end position="255"/>
    </location>
</feature>
<feature type="region of interest" description="Disordered" evidence="1">
    <location>
        <begin position="238"/>
        <end position="280"/>
    </location>
</feature>
<evidence type="ECO:0000313" key="2">
    <source>
        <dbReference type="EMBL" id="MEQ2367039.1"/>
    </source>
</evidence>
<comment type="caution">
    <text evidence="2">The sequence shown here is derived from an EMBL/GenBank/DDBJ whole genome shotgun (WGS) entry which is preliminary data.</text>
</comment>
<gene>
    <name evidence="2" type="ORF">WMO25_18450</name>
</gene>
<reference evidence="2 3" key="1">
    <citation type="submission" date="2024-03" db="EMBL/GenBank/DDBJ databases">
        <title>Human intestinal bacterial collection.</title>
        <authorList>
            <person name="Pauvert C."/>
            <person name="Hitch T.C.A."/>
            <person name="Clavel T."/>
        </authorList>
    </citation>
    <scope>NUCLEOTIDE SEQUENCE [LARGE SCALE GENOMIC DNA]</scope>
    <source>
        <strain evidence="2 3">CLA-AA-H190</strain>
    </source>
</reference>
<dbReference type="Proteomes" id="UP001469749">
    <property type="component" value="Unassembled WGS sequence"/>
</dbReference>
<dbReference type="EMBL" id="JBBMEK010000496">
    <property type="protein sequence ID" value="MEQ2367039.1"/>
    <property type="molecule type" value="Genomic_DNA"/>
</dbReference>
<evidence type="ECO:0008006" key="4">
    <source>
        <dbReference type="Google" id="ProtNLM"/>
    </source>
</evidence>
<name>A0ABV1B9F6_9FIRM</name>